<dbReference type="EMBL" id="AP026073">
    <property type="protein sequence ID" value="BDM70566.1"/>
    <property type="molecule type" value="Genomic_DNA"/>
</dbReference>
<accession>A0ABM7ZW38</accession>
<protein>
    <submittedName>
        <fullName evidence="1">Uncharacterized protein</fullName>
    </submittedName>
</protein>
<organism evidence="1 2">
    <name type="scientific">Streptomyces nigrescens</name>
    <dbReference type="NCBI Taxonomy" id="1920"/>
    <lineage>
        <taxon>Bacteria</taxon>
        <taxon>Bacillati</taxon>
        <taxon>Actinomycetota</taxon>
        <taxon>Actinomycetes</taxon>
        <taxon>Kitasatosporales</taxon>
        <taxon>Streptomycetaceae</taxon>
        <taxon>Streptomyces</taxon>
    </lineage>
</organism>
<reference evidence="1" key="1">
    <citation type="submission" date="2022-06" db="EMBL/GenBank/DDBJ databases">
        <title>Complete genome sequence of Streptomyces nigrescens HEK616.</title>
        <authorList>
            <person name="Asamizu S."/>
            <person name="Onaka H."/>
        </authorList>
    </citation>
    <scope>NUCLEOTIDE SEQUENCE</scope>
    <source>
        <strain evidence="1">HEK616</strain>
    </source>
</reference>
<keyword evidence="2" id="KW-1185">Reference proteome</keyword>
<evidence type="ECO:0000313" key="2">
    <source>
        <dbReference type="Proteomes" id="UP001059597"/>
    </source>
</evidence>
<sequence length="51" mass="5726">MEGARDEKAVRMAIAYDRGREQLMLFALDHTPGGPVYEAVPPESWAEMFAD</sequence>
<gene>
    <name evidence="1" type="ORF">HEK616_40530</name>
</gene>
<name>A0ABM7ZW38_STRNI</name>
<evidence type="ECO:0000313" key="1">
    <source>
        <dbReference type="EMBL" id="BDM70566.1"/>
    </source>
</evidence>
<dbReference type="Proteomes" id="UP001059597">
    <property type="component" value="Chromosome"/>
</dbReference>
<proteinExistence type="predicted"/>